<accession>K0UX13</accession>
<keyword evidence="1" id="KW-0812">Transmembrane</keyword>
<keyword evidence="3" id="KW-0255">Endonuclease</keyword>
<keyword evidence="3" id="KW-0540">Nuclease</keyword>
<keyword evidence="1" id="KW-1133">Transmembrane helix</keyword>
<feature type="transmembrane region" description="Helical" evidence="1">
    <location>
        <begin position="6"/>
        <end position="22"/>
    </location>
</feature>
<dbReference type="SUPFAM" id="SSF56219">
    <property type="entry name" value="DNase I-like"/>
    <property type="match status" value="1"/>
</dbReference>
<dbReference type="HOGENOM" id="CLU_052333_1_0_11"/>
<dbReference type="InterPro" id="IPR005135">
    <property type="entry name" value="Endo/exonuclease/phosphatase"/>
</dbReference>
<dbReference type="GO" id="GO:0004519">
    <property type="term" value="F:endonuclease activity"/>
    <property type="evidence" value="ECO:0007669"/>
    <property type="project" value="UniProtKB-KW"/>
</dbReference>
<keyword evidence="3" id="KW-0378">Hydrolase</keyword>
<comment type="caution">
    <text evidence="3">The sequence shown here is derived from an EMBL/GenBank/DDBJ whole genome shotgun (WGS) entry which is preliminary data.</text>
</comment>
<proteinExistence type="predicted"/>
<organism evidence="3 4">
    <name type="scientific">Mycolicibacterium vaccae ATCC 25954</name>
    <dbReference type="NCBI Taxonomy" id="1194972"/>
    <lineage>
        <taxon>Bacteria</taxon>
        <taxon>Bacillati</taxon>
        <taxon>Actinomycetota</taxon>
        <taxon>Actinomycetes</taxon>
        <taxon>Mycobacteriales</taxon>
        <taxon>Mycobacteriaceae</taxon>
        <taxon>Mycolicibacterium</taxon>
    </lineage>
</organism>
<feature type="transmembrane region" description="Helical" evidence="1">
    <location>
        <begin position="27"/>
        <end position="47"/>
    </location>
</feature>
<keyword evidence="1" id="KW-0472">Membrane</keyword>
<dbReference type="InterPro" id="IPR036691">
    <property type="entry name" value="Endo/exonu/phosph_ase_sf"/>
</dbReference>
<gene>
    <name evidence="3" type="ORF">MVAC_06217</name>
</gene>
<dbReference type="eggNOG" id="COG3021">
    <property type="taxonomic scope" value="Bacteria"/>
</dbReference>
<keyword evidence="3" id="KW-0269">Exonuclease</keyword>
<feature type="domain" description="Endonuclease/exonuclease/phosphatase" evidence="2">
    <location>
        <begin position="64"/>
        <end position="272"/>
    </location>
</feature>
<keyword evidence="4" id="KW-1185">Reference proteome</keyword>
<reference evidence="3 4" key="1">
    <citation type="journal article" date="2012" name="J. Bacteriol.">
        <title>Complete Genome Sequence of Mycobacterium vaccae Type Strain ATCC 25954.</title>
        <authorList>
            <person name="Ho Y.S."/>
            <person name="Adroub S.A."/>
            <person name="Abadi M."/>
            <person name="Al Alwan B."/>
            <person name="Alkhateeb R."/>
            <person name="Gao G."/>
            <person name="Ragab A."/>
            <person name="Ali S."/>
            <person name="van Soolingen D."/>
            <person name="Bitter W."/>
            <person name="Pain A."/>
            <person name="Abdallah A.M."/>
        </authorList>
    </citation>
    <scope>NUCLEOTIDE SEQUENCE [LARGE SCALE GENOMIC DNA]</scope>
    <source>
        <strain evidence="3 4">ATCC 25954</strain>
    </source>
</reference>
<evidence type="ECO:0000259" key="2">
    <source>
        <dbReference type="Pfam" id="PF03372"/>
    </source>
</evidence>
<dbReference type="Pfam" id="PF03372">
    <property type="entry name" value="Exo_endo_phos"/>
    <property type="match status" value="1"/>
</dbReference>
<dbReference type="EMBL" id="ALQA01000009">
    <property type="protein sequence ID" value="EJZ11326.1"/>
    <property type="molecule type" value="Genomic_DNA"/>
</dbReference>
<evidence type="ECO:0000313" key="4">
    <source>
        <dbReference type="Proteomes" id="UP000006072"/>
    </source>
</evidence>
<dbReference type="Proteomes" id="UP000006072">
    <property type="component" value="Unassembled WGS sequence"/>
</dbReference>
<protein>
    <submittedName>
        <fullName evidence="3">Endonuclease/exonuclease/phosphatase</fullName>
    </submittedName>
</protein>
<dbReference type="RefSeq" id="WP_003929379.1">
    <property type="nucleotide sequence ID" value="NZ_JH814686.1"/>
</dbReference>
<dbReference type="Gene3D" id="3.60.10.10">
    <property type="entry name" value="Endonuclease/exonuclease/phosphatase"/>
    <property type="match status" value="1"/>
</dbReference>
<evidence type="ECO:0000313" key="3">
    <source>
        <dbReference type="EMBL" id="EJZ11326.1"/>
    </source>
</evidence>
<evidence type="ECO:0000256" key="1">
    <source>
        <dbReference type="SAM" id="Phobius"/>
    </source>
</evidence>
<name>K0UX13_MYCVA</name>
<dbReference type="GO" id="GO:0004527">
    <property type="term" value="F:exonuclease activity"/>
    <property type="evidence" value="ECO:0007669"/>
    <property type="project" value="UniProtKB-KW"/>
</dbReference>
<sequence>MAVGAPYMVAVAALGMVMALLSRRIILCVMAVVVLALSAGVQLRWYYGGTETAAGEHVEVRVLSSNLRYGRADADEFVALAGSAADVVTVTELTPEAVRKFHLAGISDIFPYSILFPAPQASGNGIWSRYPLSPVSPTRYWNSAMVAARMQVNGLSSEVVVASVHVTSPLRSFDSWRNAIVATRSRLVGLADATESGTVIVAGDFNSTPDMRQFRDLLGHGYRDSVQQLGAGFAPTFPSNSSVPPMITIDHVLTRRAEAGVLQAVTLSGTDHRALLATVRIPTNKATA</sequence>
<dbReference type="AlphaFoldDB" id="K0UX13"/>